<dbReference type="Proteomes" id="UP000295258">
    <property type="component" value="Unassembled WGS sequence"/>
</dbReference>
<accession>A0A4R4VAT3</accession>
<reference evidence="3 4" key="1">
    <citation type="submission" date="2019-03" db="EMBL/GenBank/DDBJ databases">
        <title>Draft genome sequences of novel Actinobacteria.</title>
        <authorList>
            <person name="Sahin N."/>
            <person name="Ay H."/>
            <person name="Saygin H."/>
        </authorList>
    </citation>
    <scope>NUCLEOTIDE SEQUENCE [LARGE SCALE GENOMIC DNA]</scope>
    <source>
        <strain evidence="3 4">KC310</strain>
    </source>
</reference>
<dbReference type="AlphaFoldDB" id="A0A4R4VAT3"/>
<sequence length="79" mass="7802">MAKLDATAARSSGPAPANPPTPPERITLALLCAAMATIVMTGLMLADKASWPASLIVGLGAGGATLVSVLTLLGRTNSS</sequence>
<gene>
    <name evidence="3" type="ORF">E1292_28395</name>
</gene>
<evidence type="ECO:0000256" key="1">
    <source>
        <dbReference type="SAM" id="MobiDB-lite"/>
    </source>
</evidence>
<proteinExistence type="predicted"/>
<feature type="transmembrane region" description="Helical" evidence="2">
    <location>
        <begin position="53"/>
        <end position="73"/>
    </location>
</feature>
<protein>
    <submittedName>
        <fullName evidence="3">Uncharacterized protein</fullName>
    </submittedName>
</protein>
<evidence type="ECO:0000256" key="2">
    <source>
        <dbReference type="SAM" id="Phobius"/>
    </source>
</evidence>
<dbReference type="EMBL" id="SMKO01000091">
    <property type="protein sequence ID" value="TDD00577.1"/>
    <property type="molecule type" value="Genomic_DNA"/>
</dbReference>
<keyword evidence="4" id="KW-1185">Reference proteome</keyword>
<keyword evidence="2" id="KW-0472">Membrane</keyword>
<name>A0A4R4VAT3_9ACTN</name>
<evidence type="ECO:0000313" key="3">
    <source>
        <dbReference type="EMBL" id="TDD00577.1"/>
    </source>
</evidence>
<keyword evidence="2" id="KW-1133">Transmembrane helix</keyword>
<feature type="transmembrane region" description="Helical" evidence="2">
    <location>
        <begin position="26"/>
        <end position="46"/>
    </location>
</feature>
<evidence type="ECO:0000313" key="4">
    <source>
        <dbReference type="Proteomes" id="UP000295258"/>
    </source>
</evidence>
<comment type="caution">
    <text evidence="3">The sequence shown here is derived from an EMBL/GenBank/DDBJ whole genome shotgun (WGS) entry which is preliminary data.</text>
</comment>
<dbReference type="RefSeq" id="WP_132598356.1">
    <property type="nucleotide sequence ID" value="NZ_SMKO01000091.1"/>
</dbReference>
<feature type="region of interest" description="Disordered" evidence="1">
    <location>
        <begin position="1"/>
        <end position="22"/>
    </location>
</feature>
<keyword evidence="2" id="KW-0812">Transmembrane</keyword>
<organism evidence="3 4">
    <name type="scientific">Nonomuraea deserti</name>
    <dbReference type="NCBI Taxonomy" id="1848322"/>
    <lineage>
        <taxon>Bacteria</taxon>
        <taxon>Bacillati</taxon>
        <taxon>Actinomycetota</taxon>
        <taxon>Actinomycetes</taxon>
        <taxon>Streptosporangiales</taxon>
        <taxon>Streptosporangiaceae</taxon>
        <taxon>Nonomuraea</taxon>
    </lineage>
</organism>